<dbReference type="InterPro" id="IPR016190">
    <property type="entry name" value="Transl_init_fac_IF2/IF5_Zn-bd"/>
</dbReference>
<dbReference type="GO" id="GO:0031369">
    <property type="term" value="F:translation initiation factor binding"/>
    <property type="evidence" value="ECO:0007669"/>
    <property type="project" value="TreeGrafter"/>
</dbReference>
<dbReference type="GO" id="GO:0005850">
    <property type="term" value="C:eukaryotic translation initiation factor 2 complex"/>
    <property type="evidence" value="ECO:0007669"/>
    <property type="project" value="TreeGrafter"/>
</dbReference>
<reference evidence="8 9" key="1">
    <citation type="submission" date="2015-12" db="EMBL/GenBank/DDBJ databases">
        <title>The genome of Folsomia candida.</title>
        <authorList>
            <person name="Faddeeva A."/>
            <person name="Derks M.F."/>
            <person name="Anvar Y."/>
            <person name="Smit S."/>
            <person name="Van Straalen N."/>
            <person name="Roelofs D."/>
        </authorList>
    </citation>
    <scope>NUCLEOTIDE SEQUENCE [LARGE SCALE GENOMIC DNA]</scope>
    <source>
        <strain evidence="8 9">VU population</strain>
        <tissue evidence="8">Whole body</tissue>
    </source>
</reference>
<evidence type="ECO:0000256" key="2">
    <source>
        <dbReference type="ARBA" id="ARBA00022540"/>
    </source>
</evidence>
<evidence type="ECO:0000256" key="1">
    <source>
        <dbReference type="ARBA" id="ARBA00010397"/>
    </source>
</evidence>
<comment type="caution">
    <text evidence="8">The sequence shown here is derived from an EMBL/GenBank/DDBJ whole genome shotgun (WGS) entry which is preliminary data.</text>
</comment>
<name>A0A226EFB5_FOLCA</name>
<dbReference type="InterPro" id="IPR016189">
    <property type="entry name" value="Transl_init_fac_IF2/IF5_N"/>
</dbReference>
<dbReference type="Pfam" id="PF01873">
    <property type="entry name" value="eIF-5_eIF-2B"/>
    <property type="match status" value="1"/>
</dbReference>
<dbReference type="OrthoDB" id="10255414at2759"/>
<organism evidence="8 9">
    <name type="scientific">Folsomia candida</name>
    <name type="common">Springtail</name>
    <dbReference type="NCBI Taxonomy" id="158441"/>
    <lineage>
        <taxon>Eukaryota</taxon>
        <taxon>Metazoa</taxon>
        <taxon>Ecdysozoa</taxon>
        <taxon>Arthropoda</taxon>
        <taxon>Hexapoda</taxon>
        <taxon>Collembola</taxon>
        <taxon>Entomobryomorpha</taxon>
        <taxon>Isotomoidea</taxon>
        <taxon>Isotomidae</taxon>
        <taxon>Proisotominae</taxon>
        <taxon>Folsomia</taxon>
    </lineage>
</organism>
<evidence type="ECO:0000256" key="3">
    <source>
        <dbReference type="ARBA" id="ARBA00022917"/>
    </source>
</evidence>
<feature type="domain" description="Translation initiation factor IF2/IF5" evidence="7">
    <location>
        <begin position="195"/>
        <end position="304"/>
    </location>
</feature>
<dbReference type="EMBL" id="LNIX01000004">
    <property type="protein sequence ID" value="OXA56070.1"/>
    <property type="molecule type" value="Genomic_DNA"/>
</dbReference>
<dbReference type="Gene3D" id="3.30.30.170">
    <property type="match status" value="1"/>
</dbReference>
<keyword evidence="3" id="KW-0648">Protein biosynthesis</keyword>
<evidence type="ECO:0000256" key="4">
    <source>
        <dbReference type="ARBA" id="ARBA00040874"/>
    </source>
</evidence>
<accession>A0A226EFB5</accession>
<comment type="similarity">
    <text evidence="1">Belongs to the eIF-2-beta/eIF-5 family.</text>
</comment>
<keyword evidence="9" id="KW-1185">Reference proteome</keyword>
<proteinExistence type="inferred from homology"/>
<evidence type="ECO:0000256" key="5">
    <source>
        <dbReference type="ARBA" id="ARBA00042452"/>
    </source>
</evidence>
<dbReference type="InterPro" id="IPR002735">
    <property type="entry name" value="Transl_init_fac_IF2/IF5_dom"/>
</dbReference>
<dbReference type="GO" id="GO:0001731">
    <property type="term" value="P:formation of translation preinitiation complex"/>
    <property type="evidence" value="ECO:0007669"/>
    <property type="project" value="TreeGrafter"/>
</dbReference>
<evidence type="ECO:0000313" key="8">
    <source>
        <dbReference type="EMBL" id="OXA56070.1"/>
    </source>
</evidence>
<dbReference type="SUPFAM" id="SSF75689">
    <property type="entry name" value="Zinc-binding domain of translation initiation factor 2 beta"/>
    <property type="match status" value="1"/>
</dbReference>
<dbReference type="PANTHER" id="PTHR23001">
    <property type="entry name" value="EUKARYOTIC TRANSLATION INITIATION FACTOR"/>
    <property type="match status" value="1"/>
</dbReference>
<dbReference type="FunFam" id="3.30.30.170:FF:000001">
    <property type="entry name" value="Eukaryotic translation initiation factor 2 subunit"/>
    <property type="match status" value="1"/>
</dbReference>
<dbReference type="GO" id="GO:0003743">
    <property type="term" value="F:translation initiation factor activity"/>
    <property type="evidence" value="ECO:0007669"/>
    <property type="project" value="UniProtKB-KW"/>
</dbReference>
<evidence type="ECO:0000259" key="7">
    <source>
        <dbReference type="SMART" id="SM00653"/>
    </source>
</evidence>
<dbReference type="InterPro" id="IPR045196">
    <property type="entry name" value="IF2/IF5"/>
</dbReference>
<dbReference type="PANTHER" id="PTHR23001:SF3">
    <property type="entry name" value="EUKARYOTIC TRANSLATION INITIATION FACTOR 2 SUBUNIT 2"/>
    <property type="match status" value="1"/>
</dbReference>
<dbReference type="AlphaFoldDB" id="A0A226EFB5"/>
<dbReference type="SMART" id="SM00653">
    <property type="entry name" value="eIF2B_5"/>
    <property type="match status" value="1"/>
</dbReference>
<keyword evidence="2 8" id="KW-0396">Initiation factor</keyword>
<dbReference type="GO" id="GO:0003729">
    <property type="term" value="F:mRNA binding"/>
    <property type="evidence" value="ECO:0007669"/>
    <property type="project" value="TreeGrafter"/>
</dbReference>
<dbReference type="Proteomes" id="UP000198287">
    <property type="component" value="Unassembled WGS sequence"/>
</dbReference>
<feature type="region of interest" description="Disordered" evidence="6">
    <location>
        <begin position="1"/>
        <end position="67"/>
    </location>
</feature>
<dbReference type="STRING" id="158441.A0A226EFB5"/>
<evidence type="ECO:0000256" key="6">
    <source>
        <dbReference type="SAM" id="MobiDB-lite"/>
    </source>
</evidence>
<dbReference type="SUPFAM" id="SSF100966">
    <property type="entry name" value="Translation initiation factor 2 beta, aIF2beta, N-terminal domain"/>
    <property type="match status" value="1"/>
</dbReference>
<protein>
    <recommendedName>
        <fullName evidence="4">Eukaryotic translation initiation factor 2 subunit 2</fullName>
    </recommendedName>
    <alternativeName>
        <fullName evidence="5">Eukaryotic translation initiation factor 2 subunit beta</fullName>
    </alternativeName>
</protein>
<sequence length="329" mass="36647">MDPSTELGIDPSLKKKKKKKIDIDSMLSGGGGGGSQSASGEGVERSVSFLEPEEAQSKQEGGQSELLESLESFGLKKKKKTKKPTSAAEVDEPLIVVIPEENEDSEIGLDFGVKKKKKNKVLIGDDEDQQIVEDAPDMVINSDDEQSSEGLPTIRTVTSEKSWLTSDRDYTYEELLTRVFEIMHAKNPEMASGTKQKFVMRPPQVLRVGTKKTSFVNFMEICKMLHRHQKHLLDFLLSELGTSGSIDGNNQLIIKGKFQQKQIENVLRRYIKEYVTCHTCRSPNTILQKDSRIFFLQCEACGSRCSVASIKHGFQAVTSKRAAIRAKAT</sequence>
<evidence type="ECO:0000313" key="9">
    <source>
        <dbReference type="Proteomes" id="UP000198287"/>
    </source>
</evidence>
<gene>
    <name evidence="8" type="ORF">Fcan01_09688</name>
</gene>